<protein>
    <recommendedName>
        <fullName evidence="2">RepB-like DNA primase domain-containing protein</fullName>
    </recommendedName>
</protein>
<dbReference type="EMBL" id="UINC01007997">
    <property type="protein sequence ID" value="SVA36015.1"/>
    <property type="molecule type" value="Genomic_DNA"/>
</dbReference>
<evidence type="ECO:0008006" key="2">
    <source>
        <dbReference type="Google" id="ProtNLM"/>
    </source>
</evidence>
<dbReference type="AlphaFoldDB" id="A0A381V6L5"/>
<gene>
    <name evidence="1" type="ORF">METZ01_LOCUS88869</name>
</gene>
<proteinExistence type="predicted"/>
<name>A0A381V6L5_9ZZZZ</name>
<sequence>TEEVIDLLFPDNPLLCTGSSPYKFGTKAREEWRGKLASMQLIVPSPMTERVGFTKSGKKSAHSLDNTGPRKFLVIEFDEGTFDEHAAILIHLAKQAPLVMALMSGNKSLHGWFYVERSPEKLQLSFMRYAVSLGADPRLWIRSQFARIPDGFRVDKEKLQSVIYLNPANLGR</sequence>
<feature type="non-terminal residue" evidence="1">
    <location>
        <position position="1"/>
    </location>
</feature>
<evidence type="ECO:0000313" key="1">
    <source>
        <dbReference type="EMBL" id="SVA36015.1"/>
    </source>
</evidence>
<accession>A0A381V6L5</accession>
<organism evidence="1">
    <name type="scientific">marine metagenome</name>
    <dbReference type="NCBI Taxonomy" id="408172"/>
    <lineage>
        <taxon>unclassified sequences</taxon>
        <taxon>metagenomes</taxon>
        <taxon>ecological metagenomes</taxon>
    </lineage>
</organism>
<reference evidence="1" key="1">
    <citation type="submission" date="2018-05" db="EMBL/GenBank/DDBJ databases">
        <authorList>
            <person name="Lanie J.A."/>
            <person name="Ng W.-L."/>
            <person name="Kazmierczak K.M."/>
            <person name="Andrzejewski T.M."/>
            <person name="Davidsen T.M."/>
            <person name="Wayne K.J."/>
            <person name="Tettelin H."/>
            <person name="Glass J.I."/>
            <person name="Rusch D."/>
            <person name="Podicherti R."/>
            <person name="Tsui H.-C.T."/>
            <person name="Winkler M.E."/>
        </authorList>
    </citation>
    <scope>NUCLEOTIDE SEQUENCE</scope>
</reference>